<evidence type="ECO:0000313" key="2">
    <source>
        <dbReference type="EMBL" id="KZS15581.1"/>
    </source>
</evidence>
<keyword evidence="1" id="KW-1133">Transmembrane helix</keyword>
<dbReference type="EMBL" id="LRGB01000868">
    <property type="protein sequence ID" value="KZS15581.1"/>
    <property type="molecule type" value="Genomic_DNA"/>
</dbReference>
<keyword evidence="1" id="KW-0812">Transmembrane</keyword>
<accession>A0A164YTB2</accession>
<keyword evidence="3" id="KW-1185">Reference proteome</keyword>
<feature type="transmembrane region" description="Helical" evidence="1">
    <location>
        <begin position="31"/>
        <end position="48"/>
    </location>
</feature>
<organism evidence="2 3">
    <name type="scientific">Daphnia magna</name>
    <dbReference type="NCBI Taxonomy" id="35525"/>
    <lineage>
        <taxon>Eukaryota</taxon>
        <taxon>Metazoa</taxon>
        <taxon>Ecdysozoa</taxon>
        <taxon>Arthropoda</taxon>
        <taxon>Crustacea</taxon>
        <taxon>Branchiopoda</taxon>
        <taxon>Diplostraca</taxon>
        <taxon>Cladocera</taxon>
        <taxon>Anomopoda</taxon>
        <taxon>Daphniidae</taxon>
        <taxon>Daphnia</taxon>
    </lineage>
</organism>
<evidence type="ECO:0000313" key="3">
    <source>
        <dbReference type="Proteomes" id="UP000076858"/>
    </source>
</evidence>
<name>A0A164YTB2_9CRUS</name>
<gene>
    <name evidence="2" type="ORF">APZ42_018765</name>
</gene>
<dbReference type="AlphaFoldDB" id="A0A164YTB2"/>
<evidence type="ECO:0000256" key="1">
    <source>
        <dbReference type="SAM" id="Phobius"/>
    </source>
</evidence>
<protein>
    <submittedName>
        <fullName evidence="2">Uncharacterized protein</fullName>
    </submittedName>
</protein>
<dbReference type="Proteomes" id="UP000076858">
    <property type="component" value="Unassembled WGS sequence"/>
</dbReference>
<reference evidence="2 3" key="1">
    <citation type="submission" date="2016-03" db="EMBL/GenBank/DDBJ databases">
        <title>EvidentialGene: Evidence-directed Construction of Genes on Genomes.</title>
        <authorList>
            <person name="Gilbert D.G."/>
            <person name="Choi J.-H."/>
            <person name="Mockaitis K."/>
            <person name="Colbourne J."/>
            <person name="Pfrender M."/>
        </authorList>
    </citation>
    <scope>NUCLEOTIDE SEQUENCE [LARGE SCALE GENOMIC DNA]</scope>
    <source>
        <strain evidence="2 3">Xinb3</strain>
        <tissue evidence="2">Complete organism</tissue>
    </source>
</reference>
<sequence>MWVCVFRFHHRVKCTDCSDTFQTSSSSNHELFSLVFVFFFFYLVRLEIVKTNTALVLRLFHQVPAV</sequence>
<comment type="caution">
    <text evidence="2">The sequence shown here is derived from an EMBL/GenBank/DDBJ whole genome shotgun (WGS) entry which is preliminary data.</text>
</comment>
<keyword evidence="1" id="KW-0472">Membrane</keyword>
<proteinExistence type="predicted"/>